<comment type="cofactor">
    <cofactor evidence="1 14">
        <name>heme</name>
        <dbReference type="ChEBI" id="CHEBI:30413"/>
    </cofactor>
</comment>
<dbReference type="InterPro" id="IPR002403">
    <property type="entry name" value="Cyt_P450_E_grp-IV"/>
</dbReference>
<organism evidence="16 17">
    <name type="scientific">Anopheles culicifacies</name>
    <dbReference type="NCBI Taxonomy" id="139723"/>
    <lineage>
        <taxon>Eukaryota</taxon>
        <taxon>Metazoa</taxon>
        <taxon>Ecdysozoa</taxon>
        <taxon>Arthropoda</taxon>
        <taxon>Hexapoda</taxon>
        <taxon>Insecta</taxon>
        <taxon>Pterygota</taxon>
        <taxon>Neoptera</taxon>
        <taxon>Endopterygota</taxon>
        <taxon>Diptera</taxon>
        <taxon>Nematocera</taxon>
        <taxon>Culicoidea</taxon>
        <taxon>Culicidae</taxon>
        <taxon>Anophelinae</taxon>
        <taxon>Anopheles</taxon>
        <taxon>culicifacies species complex</taxon>
    </lineage>
</organism>
<evidence type="ECO:0000256" key="10">
    <source>
        <dbReference type="ARBA" id="ARBA00023002"/>
    </source>
</evidence>
<evidence type="ECO:0000256" key="9">
    <source>
        <dbReference type="ARBA" id="ARBA00022848"/>
    </source>
</evidence>
<accession>A0A182LTV0</accession>
<dbReference type="InterPro" id="IPR036396">
    <property type="entry name" value="Cyt_P450_sf"/>
</dbReference>
<sequence>MQQVDYLEWVMLETLRMHPPGATMHKVCTKKYIMRKGFRDQYGHDMSIYVREGTPILIPVLAIHMDPKYYPEPQRFDPERFSPERKTVHSGTIFLPFGEGPRMCMGMRFAQAQVKLAVAKLILNYRITVGPTDKPGSVVEEIGAPVAKREEPWFESHSGHSLVSRTDYSVAEYIQVTEARNGRPRPFAVVEP</sequence>
<dbReference type="GO" id="GO:0005506">
    <property type="term" value="F:iron ion binding"/>
    <property type="evidence" value="ECO:0007669"/>
    <property type="project" value="InterPro"/>
</dbReference>
<evidence type="ECO:0000256" key="3">
    <source>
        <dbReference type="ARBA" id="ARBA00004174"/>
    </source>
</evidence>
<dbReference type="InterPro" id="IPR001128">
    <property type="entry name" value="Cyt_P450"/>
</dbReference>
<name>A0A182LTV0_9DIPT</name>
<evidence type="ECO:0000256" key="7">
    <source>
        <dbReference type="ARBA" id="ARBA00022723"/>
    </source>
</evidence>
<keyword evidence="12 15" id="KW-0503">Monooxygenase</keyword>
<evidence type="ECO:0008006" key="18">
    <source>
        <dbReference type="Google" id="ProtNLM"/>
    </source>
</evidence>
<feature type="binding site" description="axial binding residue" evidence="14">
    <location>
        <position position="104"/>
    </location>
    <ligand>
        <name>heme</name>
        <dbReference type="ChEBI" id="CHEBI:30413"/>
    </ligand>
    <ligandPart>
        <name>Fe</name>
        <dbReference type="ChEBI" id="CHEBI:18248"/>
    </ligandPart>
</feature>
<proteinExistence type="inferred from homology"/>
<evidence type="ECO:0000256" key="8">
    <source>
        <dbReference type="ARBA" id="ARBA00022824"/>
    </source>
</evidence>
<keyword evidence="8" id="KW-0256">Endoplasmic reticulum</keyword>
<dbReference type="PANTHER" id="PTHR24292:SF104">
    <property type="entry name" value="CYTOCHROME P450 308A1-RELATED"/>
    <property type="match status" value="1"/>
</dbReference>
<evidence type="ECO:0000256" key="4">
    <source>
        <dbReference type="ARBA" id="ARBA00004406"/>
    </source>
</evidence>
<dbReference type="Gene3D" id="1.10.630.10">
    <property type="entry name" value="Cytochrome P450"/>
    <property type="match status" value="1"/>
</dbReference>
<dbReference type="InterPro" id="IPR050476">
    <property type="entry name" value="Insect_CytP450_Detox"/>
</dbReference>
<evidence type="ECO:0000256" key="12">
    <source>
        <dbReference type="ARBA" id="ARBA00023033"/>
    </source>
</evidence>
<keyword evidence="9" id="KW-0492">Microsome</keyword>
<evidence type="ECO:0000256" key="11">
    <source>
        <dbReference type="ARBA" id="ARBA00023004"/>
    </source>
</evidence>
<dbReference type="Pfam" id="PF00067">
    <property type="entry name" value="p450"/>
    <property type="match status" value="1"/>
</dbReference>
<reference evidence="16" key="2">
    <citation type="submission" date="2020-05" db="UniProtKB">
        <authorList>
            <consortium name="EnsemblMetazoa"/>
        </authorList>
    </citation>
    <scope>IDENTIFICATION</scope>
    <source>
        <strain evidence="16">A-37</strain>
    </source>
</reference>
<dbReference type="EnsemblMetazoa" id="ACUA001824-RA">
    <property type="protein sequence ID" value="ACUA001824-PA"/>
    <property type="gene ID" value="ACUA001824"/>
</dbReference>
<reference evidence="17" key="1">
    <citation type="submission" date="2013-09" db="EMBL/GenBank/DDBJ databases">
        <title>The Genome Sequence of Anopheles culicifacies species A.</title>
        <authorList>
            <consortium name="The Broad Institute Genomics Platform"/>
            <person name="Neafsey D.E."/>
            <person name="Besansky N."/>
            <person name="Howell P."/>
            <person name="Walton C."/>
            <person name="Young S.K."/>
            <person name="Zeng Q."/>
            <person name="Gargeya S."/>
            <person name="Fitzgerald M."/>
            <person name="Haas B."/>
            <person name="Abouelleil A."/>
            <person name="Allen A.W."/>
            <person name="Alvarado L."/>
            <person name="Arachchi H.M."/>
            <person name="Berlin A.M."/>
            <person name="Chapman S.B."/>
            <person name="Gainer-Dewar J."/>
            <person name="Goldberg J."/>
            <person name="Griggs A."/>
            <person name="Gujja S."/>
            <person name="Hansen M."/>
            <person name="Howarth C."/>
            <person name="Imamovic A."/>
            <person name="Ireland A."/>
            <person name="Larimer J."/>
            <person name="McCowan C."/>
            <person name="Murphy C."/>
            <person name="Pearson M."/>
            <person name="Poon T.W."/>
            <person name="Priest M."/>
            <person name="Roberts A."/>
            <person name="Saif S."/>
            <person name="Shea T."/>
            <person name="Sisk P."/>
            <person name="Sykes S."/>
            <person name="Wortman J."/>
            <person name="Nusbaum C."/>
            <person name="Birren B."/>
        </authorList>
    </citation>
    <scope>NUCLEOTIDE SEQUENCE [LARGE SCALE GENOMIC DNA]</scope>
    <source>
        <strain evidence="17">A-37</strain>
    </source>
</reference>
<dbReference type="STRING" id="139723.A0A182LTV0"/>
<evidence type="ECO:0000313" key="16">
    <source>
        <dbReference type="EnsemblMetazoa" id="ACUA001824-PA"/>
    </source>
</evidence>
<keyword evidence="17" id="KW-1185">Reference proteome</keyword>
<evidence type="ECO:0000256" key="5">
    <source>
        <dbReference type="ARBA" id="ARBA00010617"/>
    </source>
</evidence>
<keyword evidence="6 14" id="KW-0349">Heme</keyword>
<evidence type="ECO:0000256" key="15">
    <source>
        <dbReference type="RuleBase" id="RU000461"/>
    </source>
</evidence>
<comment type="subcellular location">
    <subcellularLocation>
        <location evidence="4">Endoplasmic reticulum membrane</location>
        <topology evidence="4">Peripheral membrane protein</topology>
    </subcellularLocation>
    <subcellularLocation>
        <location evidence="3">Microsome membrane</location>
        <topology evidence="3">Peripheral membrane protein</topology>
    </subcellularLocation>
</comment>
<evidence type="ECO:0000256" key="14">
    <source>
        <dbReference type="PIRSR" id="PIRSR602403-1"/>
    </source>
</evidence>
<dbReference type="PANTHER" id="PTHR24292">
    <property type="entry name" value="CYTOCHROME P450"/>
    <property type="match status" value="1"/>
</dbReference>
<dbReference type="SUPFAM" id="SSF48264">
    <property type="entry name" value="Cytochrome P450"/>
    <property type="match status" value="1"/>
</dbReference>
<comment type="similarity">
    <text evidence="5 15">Belongs to the cytochrome P450 family.</text>
</comment>
<evidence type="ECO:0000256" key="2">
    <source>
        <dbReference type="ARBA" id="ARBA00003690"/>
    </source>
</evidence>
<dbReference type="PRINTS" id="PR00465">
    <property type="entry name" value="EP450IV"/>
</dbReference>
<dbReference type="GO" id="GO:0004497">
    <property type="term" value="F:monooxygenase activity"/>
    <property type="evidence" value="ECO:0007669"/>
    <property type="project" value="UniProtKB-KW"/>
</dbReference>
<evidence type="ECO:0000313" key="17">
    <source>
        <dbReference type="Proteomes" id="UP000075883"/>
    </source>
</evidence>
<dbReference type="AlphaFoldDB" id="A0A182LTV0"/>
<dbReference type="GO" id="GO:0020037">
    <property type="term" value="F:heme binding"/>
    <property type="evidence" value="ECO:0007669"/>
    <property type="project" value="InterPro"/>
</dbReference>
<evidence type="ECO:0000256" key="1">
    <source>
        <dbReference type="ARBA" id="ARBA00001971"/>
    </source>
</evidence>
<keyword evidence="13" id="KW-0472">Membrane</keyword>
<comment type="function">
    <text evidence="2">May be involved in the metabolism of insect hormones and in the breakdown of synthetic insecticides.</text>
</comment>
<protein>
    <recommendedName>
        <fullName evidence="18">Cytochrome P450</fullName>
    </recommendedName>
</protein>
<keyword evidence="7 14" id="KW-0479">Metal-binding</keyword>
<dbReference type="Proteomes" id="UP000075883">
    <property type="component" value="Unassembled WGS sequence"/>
</dbReference>
<evidence type="ECO:0000256" key="6">
    <source>
        <dbReference type="ARBA" id="ARBA00022617"/>
    </source>
</evidence>
<keyword evidence="11 14" id="KW-0408">Iron</keyword>
<dbReference type="PROSITE" id="PS00086">
    <property type="entry name" value="CYTOCHROME_P450"/>
    <property type="match status" value="1"/>
</dbReference>
<dbReference type="PRINTS" id="PR00385">
    <property type="entry name" value="P450"/>
</dbReference>
<dbReference type="InterPro" id="IPR017972">
    <property type="entry name" value="Cyt_P450_CS"/>
</dbReference>
<keyword evidence="10 15" id="KW-0560">Oxidoreductase</keyword>
<evidence type="ECO:0000256" key="13">
    <source>
        <dbReference type="ARBA" id="ARBA00023136"/>
    </source>
</evidence>
<dbReference type="GO" id="GO:0016705">
    <property type="term" value="F:oxidoreductase activity, acting on paired donors, with incorporation or reduction of molecular oxygen"/>
    <property type="evidence" value="ECO:0007669"/>
    <property type="project" value="InterPro"/>
</dbReference>
<dbReference type="VEuPathDB" id="VectorBase:ACUA001824"/>
<dbReference type="GO" id="GO:0005789">
    <property type="term" value="C:endoplasmic reticulum membrane"/>
    <property type="evidence" value="ECO:0007669"/>
    <property type="project" value="UniProtKB-SubCell"/>
</dbReference>
<dbReference type="EMBL" id="AXCM01020933">
    <property type="status" value="NOT_ANNOTATED_CDS"/>
    <property type="molecule type" value="Genomic_DNA"/>
</dbReference>